<protein>
    <submittedName>
        <fullName evidence="3">Uncharacterized protein</fullName>
    </submittedName>
</protein>
<feature type="compositionally biased region" description="Low complexity" evidence="1">
    <location>
        <begin position="60"/>
        <end position="71"/>
    </location>
</feature>
<feature type="signal peptide" evidence="2">
    <location>
        <begin position="1"/>
        <end position="26"/>
    </location>
</feature>
<gene>
    <name evidence="3" type="ORF">GCM10023307_09790</name>
</gene>
<dbReference type="EMBL" id="BAABJE010000002">
    <property type="protein sequence ID" value="GAA4786849.1"/>
    <property type="molecule type" value="Genomic_DNA"/>
</dbReference>
<proteinExistence type="predicted"/>
<organism evidence="3 4">
    <name type="scientific">Lysobacter hankyongensis</name>
    <dbReference type="NCBI Taxonomy" id="1176535"/>
    <lineage>
        <taxon>Bacteria</taxon>
        <taxon>Pseudomonadati</taxon>
        <taxon>Pseudomonadota</taxon>
        <taxon>Gammaproteobacteria</taxon>
        <taxon>Lysobacterales</taxon>
        <taxon>Lysobacteraceae</taxon>
        <taxon>Lysobacter</taxon>
    </lineage>
</organism>
<accession>A0ABP9AXY4</accession>
<dbReference type="RefSeq" id="WP_345302184.1">
    <property type="nucleotide sequence ID" value="NZ_BAABJE010000002.1"/>
</dbReference>
<feature type="region of interest" description="Disordered" evidence="1">
    <location>
        <begin position="36"/>
        <end position="85"/>
    </location>
</feature>
<evidence type="ECO:0000313" key="3">
    <source>
        <dbReference type="EMBL" id="GAA4786849.1"/>
    </source>
</evidence>
<keyword evidence="4" id="KW-1185">Reference proteome</keyword>
<name>A0ABP9AXY4_9GAMM</name>
<dbReference type="Proteomes" id="UP001499959">
    <property type="component" value="Unassembled WGS sequence"/>
</dbReference>
<feature type="chain" id="PRO_5045038919" evidence="2">
    <location>
        <begin position="27"/>
        <end position="202"/>
    </location>
</feature>
<reference evidence="4" key="1">
    <citation type="journal article" date="2019" name="Int. J. Syst. Evol. Microbiol.">
        <title>The Global Catalogue of Microorganisms (GCM) 10K type strain sequencing project: providing services to taxonomists for standard genome sequencing and annotation.</title>
        <authorList>
            <consortium name="The Broad Institute Genomics Platform"/>
            <consortium name="The Broad Institute Genome Sequencing Center for Infectious Disease"/>
            <person name="Wu L."/>
            <person name="Ma J."/>
        </authorList>
    </citation>
    <scope>NUCLEOTIDE SEQUENCE [LARGE SCALE GENOMIC DNA]</scope>
    <source>
        <strain evidence="4">JCM 18204</strain>
    </source>
</reference>
<evidence type="ECO:0000256" key="1">
    <source>
        <dbReference type="SAM" id="MobiDB-lite"/>
    </source>
</evidence>
<evidence type="ECO:0000256" key="2">
    <source>
        <dbReference type="SAM" id="SignalP"/>
    </source>
</evidence>
<comment type="caution">
    <text evidence="3">The sequence shown here is derived from an EMBL/GenBank/DDBJ whole genome shotgun (WGS) entry which is preliminary data.</text>
</comment>
<keyword evidence="2" id="KW-0732">Signal</keyword>
<evidence type="ECO:0000313" key="4">
    <source>
        <dbReference type="Proteomes" id="UP001499959"/>
    </source>
</evidence>
<sequence>MYVRITSSAPLVALFCGAAITTLVLALQPRQAPSATAMPSAVEGATQAGPDRTPAADGNPATTTASPSAPTIRGESRPGSFDPAEGRARIDANIAALERRFTTEPLDLAWADHQERALQAFFAADALAAQDLPLPEGLQAVCRSATCRISARFADPIEAEMTTQRLAMHVASRLPYGAVMPYPLADGRIQVEAWYSATRIAL</sequence>